<dbReference type="EMBL" id="MZ130476">
    <property type="protein sequence ID" value="QWM89226.1"/>
    <property type="molecule type" value="Genomic_DNA"/>
</dbReference>
<reference evidence="1 2" key="1">
    <citation type="submission" date="2021-04" db="EMBL/GenBank/DDBJ databases">
        <authorList>
            <person name="Shkoporov A.N."/>
            <person name="Stockdale S.R."/>
            <person name="Guerin E."/>
            <person name="Ross R.P."/>
            <person name="Hill C."/>
        </authorList>
    </citation>
    <scope>NUCLEOTIDE SEQUENCE [LARGE SCALE GENOMIC DNA]</scope>
    <source>
        <strain evidence="2">cr123_1</strain>
    </source>
</reference>
<evidence type="ECO:0000313" key="2">
    <source>
        <dbReference type="Proteomes" id="UP000827429"/>
    </source>
</evidence>
<dbReference type="KEGG" id="vg:75691368"/>
<protein>
    <submittedName>
        <fullName evidence="1">DnaG family primase</fullName>
    </submittedName>
</protein>
<sequence length="420" mass="48836">MNCYIGGSQPFYFTTIDNDNMRRTINNGTLTKDFIFSKVSQVTIFSVYSGVSDYVIQHCIDTGNLISSPFRADEHPSFGFRYNNKGILKGRDFAGYFWGDCLDAAAYVLSGIVKRNIDINNKPDFLFVLRHIVYTFRDIIYGKEKDANVDAQIAVSLQEIRNHKSVIEIAPRPWNKLDKAYWEQFGITLNHLNTHFVYPIEQYYINRYSNPEPKYYYDKKDPCYAYVLGQDKHGIYNVKLYFPKRKKGDVRFITNCNHIEGVLNLERNDYDVVVITKSTKDRLAIENHFYVSNPLRGVEAADLKIGVLNLPHETYRLKQKEYDFIREKLAVGGSIISLMDNDMTGYREAIWLRDAYDITPILIPKEYDVKDFSELKKEYSNEIVNQLIVDVYNYLTNNSEDNGEDSELTWNTGESNTLPY</sequence>
<dbReference type="RefSeq" id="YP_010358798.1">
    <property type="nucleotide sequence ID" value="NC_062766.1"/>
</dbReference>
<name>A0AAE7RTR3_9CAUD</name>
<proteinExistence type="predicted"/>
<accession>A0AAE7RTR3</accession>
<gene>
    <name evidence="1" type="primary">gp_15327</name>
</gene>
<dbReference type="GeneID" id="75691368"/>
<keyword evidence="2" id="KW-1185">Reference proteome</keyword>
<organism evidence="1 2">
    <name type="scientific">uncultured phage cr123_1</name>
    <dbReference type="NCBI Taxonomy" id="2986401"/>
    <lineage>
        <taxon>Viruses</taxon>
        <taxon>Duplodnaviria</taxon>
        <taxon>Heunggongvirae</taxon>
        <taxon>Uroviricota</taxon>
        <taxon>Caudoviricetes</taxon>
        <taxon>Crassvirales</taxon>
        <taxon>Intestiviridae</taxon>
        <taxon>Crudevirinae</taxon>
        <taxon>Delmidovirus</taxon>
        <taxon>Delmidovirus copri</taxon>
    </lineage>
</organism>
<evidence type="ECO:0000313" key="1">
    <source>
        <dbReference type="EMBL" id="QWM89226.1"/>
    </source>
</evidence>
<dbReference type="Proteomes" id="UP000827429">
    <property type="component" value="Segment"/>
</dbReference>